<dbReference type="InterPro" id="IPR010920">
    <property type="entry name" value="LSM_dom_sf"/>
</dbReference>
<dbReference type="Proteomes" id="UP000468766">
    <property type="component" value="Unassembled WGS sequence"/>
</dbReference>
<keyword evidence="12" id="KW-1185">Reference proteome</keyword>
<organism evidence="11 12">
    <name type="scientific">Heliorestis acidaminivorans</name>
    <dbReference type="NCBI Taxonomy" id="553427"/>
    <lineage>
        <taxon>Bacteria</taxon>
        <taxon>Bacillati</taxon>
        <taxon>Bacillota</taxon>
        <taxon>Clostridia</taxon>
        <taxon>Eubacteriales</taxon>
        <taxon>Heliobacteriaceae</taxon>
        <taxon>Heliorestis</taxon>
    </lineage>
</organism>
<evidence type="ECO:0000256" key="1">
    <source>
        <dbReference type="ARBA" id="ARBA00004651"/>
    </source>
</evidence>
<name>A0A6I0ERB1_9FIRM</name>
<feature type="transmembrane region" description="Helical" evidence="7">
    <location>
        <begin position="68"/>
        <end position="87"/>
    </location>
</feature>
<reference evidence="11 12" key="1">
    <citation type="submission" date="2019-10" db="EMBL/GenBank/DDBJ databases">
        <title>Whole-genome sequence of the extremophile Heliorestis acidaminivorans DSM 24790.</title>
        <authorList>
            <person name="Kyndt J.A."/>
            <person name="Meyer T.E."/>
        </authorList>
    </citation>
    <scope>NUCLEOTIDE SEQUENCE [LARGE SCALE GENOMIC DNA]</scope>
    <source>
        <strain evidence="11 12">DSM 24790</strain>
    </source>
</reference>
<dbReference type="InterPro" id="IPR011066">
    <property type="entry name" value="MscS_channel_C_sf"/>
</dbReference>
<dbReference type="InterPro" id="IPR045042">
    <property type="entry name" value="YnaI-like"/>
</dbReference>
<dbReference type="InterPro" id="IPR049278">
    <property type="entry name" value="MS_channel_C"/>
</dbReference>
<evidence type="ECO:0000256" key="5">
    <source>
        <dbReference type="ARBA" id="ARBA00022989"/>
    </source>
</evidence>
<dbReference type="InterPro" id="IPR049142">
    <property type="entry name" value="MS_channel_1st"/>
</dbReference>
<proteinExistence type="inferred from homology"/>
<dbReference type="InterPro" id="IPR023408">
    <property type="entry name" value="MscS_beta-dom_sf"/>
</dbReference>
<gene>
    <name evidence="11" type="ORF">F9B85_13320</name>
</gene>
<feature type="transmembrane region" description="Helical" evidence="7">
    <location>
        <begin position="168"/>
        <end position="197"/>
    </location>
</feature>
<dbReference type="GO" id="GO:0005886">
    <property type="term" value="C:plasma membrane"/>
    <property type="evidence" value="ECO:0007669"/>
    <property type="project" value="UniProtKB-SubCell"/>
</dbReference>
<dbReference type="InterPro" id="IPR011014">
    <property type="entry name" value="MscS_channel_TM-2"/>
</dbReference>
<feature type="domain" description="Mechanosensitive ion channel transmembrane helices 2/3" evidence="10">
    <location>
        <begin position="142"/>
        <end position="183"/>
    </location>
</feature>
<dbReference type="RefSeq" id="WP_151621718.1">
    <property type="nucleotide sequence ID" value="NZ_WBXO01000014.1"/>
</dbReference>
<keyword evidence="3" id="KW-1003">Cell membrane</keyword>
<protein>
    <submittedName>
        <fullName evidence="11">Mechanosensitive ion channel family protein</fullName>
    </submittedName>
</protein>
<dbReference type="PANTHER" id="PTHR43634:SF2">
    <property type="entry name" value="LOW CONDUCTANCE MECHANOSENSITIVE CHANNEL YNAI"/>
    <property type="match status" value="1"/>
</dbReference>
<dbReference type="AlphaFoldDB" id="A0A6I0ERB1"/>
<comment type="subcellular location">
    <subcellularLocation>
        <location evidence="1">Cell membrane</location>
        <topology evidence="1">Multi-pass membrane protein</topology>
    </subcellularLocation>
</comment>
<feature type="domain" description="Mechanosensitive ion channel MscS C-terminal" evidence="9">
    <location>
        <begin position="257"/>
        <end position="343"/>
    </location>
</feature>
<dbReference type="Gene3D" id="1.10.287.1260">
    <property type="match status" value="1"/>
</dbReference>
<evidence type="ECO:0000259" key="10">
    <source>
        <dbReference type="Pfam" id="PF21088"/>
    </source>
</evidence>
<feature type="transmembrane region" description="Helical" evidence="7">
    <location>
        <begin position="135"/>
        <end position="156"/>
    </location>
</feature>
<dbReference type="OrthoDB" id="9809206at2"/>
<feature type="transmembrane region" description="Helical" evidence="7">
    <location>
        <begin position="93"/>
        <end position="114"/>
    </location>
</feature>
<dbReference type="InterPro" id="IPR006685">
    <property type="entry name" value="MscS_channel_2nd"/>
</dbReference>
<feature type="transmembrane region" description="Helical" evidence="7">
    <location>
        <begin position="20"/>
        <end position="37"/>
    </location>
</feature>
<dbReference type="Pfam" id="PF00924">
    <property type="entry name" value="MS_channel_2nd"/>
    <property type="match status" value="1"/>
</dbReference>
<evidence type="ECO:0000259" key="8">
    <source>
        <dbReference type="Pfam" id="PF00924"/>
    </source>
</evidence>
<evidence type="ECO:0000256" key="4">
    <source>
        <dbReference type="ARBA" id="ARBA00022692"/>
    </source>
</evidence>
<comment type="similarity">
    <text evidence="2">Belongs to the MscS (TC 1.A.23) family.</text>
</comment>
<evidence type="ECO:0000313" key="11">
    <source>
        <dbReference type="EMBL" id="KAB2951180.1"/>
    </source>
</evidence>
<keyword evidence="4 7" id="KW-0812">Transmembrane</keyword>
<dbReference type="GO" id="GO:0055085">
    <property type="term" value="P:transmembrane transport"/>
    <property type="evidence" value="ECO:0007669"/>
    <property type="project" value="InterPro"/>
</dbReference>
<feature type="domain" description="Mechanosensitive ion channel MscS" evidence="8">
    <location>
        <begin position="184"/>
        <end position="251"/>
    </location>
</feature>
<evidence type="ECO:0000259" key="9">
    <source>
        <dbReference type="Pfam" id="PF21082"/>
    </source>
</evidence>
<dbReference type="Gene3D" id="3.30.70.100">
    <property type="match status" value="1"/>
</dbReference>
<dbReference type="PANTHER" id="PTHR43634">
    <property type="entry name" value="OW CONDUCTANCE MECHANOSENSITIVE CHANNEL"/>
    <property type="match status" value="1"/>
</dbReference>
<dbReference type="Pfam" id="PF21082">
    <property type="entry name" value="MS_channel_3rd"/>
    <property type="match status" value="1"/>
</dbReference>
<accession>A0A6I0ERB1</accession>
<dbReference type="SUPFAM" id="SSF82861">
    <property type="entry name" value="Mechanosensitive channel protein MscS (YggB), transmembrane region"/>
    <property type="match status" value="1"/>
</dbReference>
<evidence type="ECO:0000256" key="7">
    <source>
        <dbReference type="SAM" id="Phobius"/>
    </source>
</evidence>
<comment type="caution">
    <text evidence="11">The sequence shown here is derived from an EMBL/GenBank/DDBJ whole genome shotgun (WGS) entry which is preliminary data.</text>
</comment>
<dbReference type="Pfam" id="PF21088">
    <property type="entry name" value="MS_channel_1st"/>
    <property type="match status" value="1"/>
</dbReference>
<keyword evidence="5 7" id="KW-1133">Transmembrane helix</keyword>
<sequence length="369" mass="42545">MDYIFSYINVEMVNYWLQDIALALAIFFLFLVFRKIFSRYIFQLMLRILKKTETDFVAPILLAFEKPLQFFFVIIGIYVSLTYTALLPNYQDLLLRFFRSAIIVTIAWGVYNLGDIYTGIFRNLERKLDVQFDEILIPFLSKILRFITILFALSIIAQEWGYEVDGLIAGLGLGGLAFALAAQDTLSNIFGGIIIIVDKTFKIGDWIKSSSVEGTVEEITFRSTKVRTFSQALVTVPNSKLVNDAITNWSRMGKRQITFNVGVTYSTTREQMERCVEDIKKMLQEHEEVHPETIFVTFDRFNDSSLDIFLYFFTKTTVWGEFLAVKQDVNLKIMQILEENNVSVAFPTTTVYVENSSEEESKYMKAPMA</sequence>
<dbReference type="EMBL" id="WBXO01000014">
    <property type="protein sequence ID" value="KAB2951180.1"/>
    <property type="molecule type" value="Genomic_DNA"/>
</dbReference>
<dbReference type="SUPFAM" id="SSF82689">
    <property type="entry name" value="Mechanosensitive channel protein MscS (YggB), C-terminal domain"/>
    <property type="match status" value="1"/>
</dbReference>
<keyword evidence="6 7" id="KW-0472">Membrane</keyword>
<dbReference type="SUPFAM" id="SSF50182">
    <property type="entry name" value="Sm-like ribonucleoproteins"/>
    <property type="match status" value="1"/>
</dbReference>
<evidence type="ECO:0000256" key="3">
    <source>
        <dbReference type="ARBA" id="ARBA00022475"/>
    </source>
</evidence>
<evidence type="ECO:0000256" key="2">
    <source>
        <dbReference type="ARBA" id="ARBA00008017"/>
    </source>
</evidence>
<dbReference type="Gene3D" id="2.30.30.60">
    <property type="match status" value="1"/>
</dbReference>
<evidence type="ECO:0000256" key="6">
    <source>
        <dbReference type="ARBA" id="ARBA00023136"/>
    </source>
</evidence>
<evidence type="ECO:0000313" key="12">
    <source>
        <dbReference type="Proteomes" id="UP000468766"/>
    </source>
</evidence>